<protein>
    <recommendedName>
        <fullName evidence="1">YbaK/aminoacyl-tRNA synthetase-associated domain-containing protein</fullName>
    </recommendedName>
</protein>
<dbReference type="InterPro" id="IPR036754">
    <property type="entry name" value="YbaK/aa-tRNA-synt-asso_dom_sf"/>
</dbReference>
<keyword evidence="3" id="KW-1185">Reference proteome</keyword>
<evidence type="ECO:0000259" key="1">
    <source>
        <dbReference type="Pfam" id="PF04073"/>
    </source>
</evidence>
<dbReference type="SUPFAM" id="SSF55826">
    <property type="entry name" value="YbaK/ProRS associated domain"/>
    <property type="match status" value="1"/>
</dbReference>
<comment type="caution">
    <text evidence="2">The sequence shown here is derived from an EMBL/GenBank/DDBJ whole genome shotgun (WGS) entry which is preliminary data.</text>
</comment>
<dbReference type="GO" id="GO:0002161">
    <property type="term" value="F:aminoacyl-tRNA deacylase activity"/>
    <property type="evidence" value="ECO:0007669"/>
    <property type="project" value="InterPro"/>
</dbReference>
<dbReference type="AlphaFoldDB" id="A0AAD5SSS9"/>
<evidence type="ECO:0000313" key="2">
    <source>
        <dbReference type="EMBL" id="KAJ3101490.1"/>
    </source>
</evidence>
<dbReference type="Pfam" id="PF04073">
    <property type="entry name" value="tRNA_edit"/>
    <property type="match status" value="1"/>
</dbReference>
<organism evidence="2 3">
    <name type="scientific">Physocladia obscura</name>
    <dbReference type="NCBI Taxonomy" id="109957"/>
    <lineage>
        <taxon>Eukaryota</taxon>
        <taxon>Fungi</taxon>
        <taxon>Fungi incertae sedis</taxon>
        <taxon>Chytridiomycota</taxon>
        <taxon>Chytridiomycota incertae sedis</taxon>
        <taxon>Chytridiomycetes</taxon>
        <taxon>Chytridiales</taxon>
        <taxon>Chytriomycetaceae</taxon>
        <taxon>Physocladia</taxon>
    </lineage>
</organism>
<dbReference type="InterPro" id="IPR007214">
    <property type="entry name" value="YbaK/aa-tRNA-synth-assoc-dom"/>
</dbReference>
<dbReference type="CDD" id="cd04332">
    <property type="entry name" value="YbaK_like"/>
    <property type="match status" value="1"/>
</dbReference>
<proteinExistence type="predicted"/>
<dbReference type="Gene3D" id="3.90.960.10">
    <property type="entry name" value="YbaK/aminoacyl-tRNA synthetase-associated domain"/>
    <property type="match status" value="1"/>
</dbReference>
<name>A0AAD5SSS9_9FUNG</name>
<evidence type="ECO:0000313" key="3">
    <source>
        <dbReference type="Proteomes" id="UP001211907"/>
    </source>
</evidence>
<reference evidence="2" key="1">
    <citation type="submission" date="2020-05" db="EMBL/GenBank/DDBJ databases">
        <title>Phylogenomic resolution of chytrid fungi.</title>
        <authorList>
            <person name="Stajich J.E."/>
            <person name="Amses K."/>
            <person name="Simmons R."/>
            <person name="Seto K."/>
            <person name="Myers J."/>
            <person name="Bonds A."/>
            <person name="Quandt C.A."/>
            <person name="Barry K."/>
            <person name="Liu P."/>
            <person name="Grigoriev I."/>
            <person name="Longcore J.E."/>
            <person name="James T.Y."/>
        </authorList>
    </citation>
    <scope>NUCLEOTIDE SEQUENCE</scope>
    <source>
        <strain evidence="2">JEL0513</strain>
    </source>
</reference>
<dbReference type="PANTHER" id="PTHR30411:SF4">
    <property type="entry name" value="YBAK_AMINOACYL-TRNA SYNTHETASE-ASSOCIATED DOMAIN-CONTAINING PROTEIN"/>
    <property type="match status" value="1"/>
</dbReference>
<gene>
    <name evidence="2" type="ORF">HK100_004525</name>
</gene>
<dbReference type="Proteomes" id="UP001211907">
    <property type="component" value="Unassembled WGS sequence"/>
</dbReference>
<dbReference type="PANTHER" id="PTHR30411">
    <property type="entry name" value="CYTOPLASMIC PROTEIN"/>
    <property type="match status" value="1"/>
</dbReference>
<dbReference type="EMBL" id="JADGJH010002219">
    <property type="protein sequence ID" value="KAJ3101490.1"/>
    <property type="molecule type" value="Genomic_DNA"/>
</dbReference>
<sequence>MPSNRQETVFIWSAWHWSPTSSTPDAIPPPLLSYDSDTVMQKILALNSSISAIFENPSIQQKFMAYWKAAAKAELLGGKVMANAPDSVRKAEAGAVSLGLREIVRIYHVESDYYSWSYERRALRMNAPSINHLCKTLFFENTRHTTPAKNNDILAKNNSKYYAVIVQYAAKLNTTKLTNFVRALSNGSKKNYNLRVASEKESDEYTGFKTGGVTPFGMTRNVPVILSRAILNLTPRVFYLGCGHVEWKIACPVDDFVHATGCFVADLE</sequence>
<feature type="domain" description="YbaK/aminoacyl-tRNA synthetase-associated" evidence="1">
    <location>
        <begin position="130"/>
        <end position="244"/>
    </location>
</feature>
<accession>A0AAD5SSS9</accession>